<dbReference type="GO" id="GO:0004016">
    <property type="term" value="F:adenylate cyclase activity"/>
    <property type="evidence" value="ECO:0007669"/>
    <property type="project" value="UniProtKB-ARBA"/>
</dbReference>
<keyword evidence="3" id="KW-1185">Reference proteome</keyword>
<evidence type="ECO:0000259" key="1">
    <source>
        <dbReference type="PROSITE" id="PS50125"/>
    </source>
</evidence>
<dbReference type="PANTHER" id="PTHR43081:SF11">
    <property type="entry name" value="BLR2264 PROTEIN"/>
    <property type="match status" value="1"/>
</dbReference>
<dbReference type="Pfam" id="PF00211">
    <property type="entry name" value="Guanylate_cyc"/>
    <property type="match status" value="1"/>
</dbReference>
<feature type="domain" description="Guanylate cyclase" evidence="1">
    <location>
        <begin position="221"/>
        <end position="352"/>
    </location>
</feature>
<organism evidence="2 3">
    <name type="scientific">Enterovirga rhinocerotis</name>
    <dbReference type="NCBI Taxonomy" id="1339210"/>
    <lineage>
        <taxon>Bacteria</taxon>
        <taxon>Pseudomonadati</taxon>
        <taxon>Pseudomonadota</taxon>
        <taxon>Alphaproteobacteria</taxon>
        <taxon>Hyphomicrobiales</taxon>
        <taxon>Methylobacteriaceae</taxon>
        <taxon>Enterovirga</taxon>
    </lineage>
</organism>
<dbReference type="AlphaFoldDB" id="A0A4R7C8I3"/>
<dbReference type="Gene3D" id="3.30.70.1230">
    <property type="entry name" value="Nucleotide cyclase"/>
    <property type="match status" value="1"/>
</dbReference>
<comment type="caution">
    <text evidence="2">The sequence shown here is derived from an EMBL/GenBank/DDBJ whole genome shotgun (WGS) entry which is preliminary data.</text>
</comment>
<dbReference type="SUPFAM" id="SSF55073">
    <property type="entry name" value="Nucleotide cyclase"/>
    <property type="match status" value="1"/>
</dbReference>
<dbReference type="PROSITE" id="PS50125">
    <property type="entry name" value="GUANYLATE_CYCLASE_2"/>
    <property type="match status" value="1"/>
</dbReference>
<dbReference type="GO" id="GO:0035556">
    <property type="term" value="P:intracellular signal transduction"/>
    <property type="evidence" value="ECO:0007669"/>
    <property type="project" value="InterPro"/>
</dbReference>
<name>A0A4R7C8I3_9HYPH</name>
<evidence type="ECO:0000313" key="3">
    <source>
        <dbReference type="Proteomes" id="UP000295122"/>
    </source>
</evidence>
<evidence type="ECO:0000313" key="2">
    <source>
        <dbReference type="EMBL" id="TDR94681.1"/>
    </source>
</evidence>
<dbReference type="InterPro" id="IPR050697">
    <property type="entry name" value="Adenylyl/Guanylyl_Cyclase_3/4"/>
</dbReference>
<proteinExistence type="predicted"/>
<dbReference type="InterPro" id="IPR029787">
    <property type="entry name" value="Nucleotide_cyclase"/>
</dbReference>
<reference evidence="2 3" key="1">
    <citation type="submission" date="2019-03" db="EMBL/GenBank/DDBJ databases">
        <title>Genomic Encyclopedia of Type Strains, Phase IV (KMG-IV): sequencing the most valuable type-strain genomes for metagenomic binning, comparative biology and taxonomic classification.</title>
        <authorList>
            <person name="Goeker M."/>
        </authorList>
    </citation>
    <scope>NUCLEOTIDE SEQUENCE [LARGE SCALE GENOMIC DNA]</scope>
    <source>
        <strain evidence="2 3">DSM 25903</strain>
    </source>
</reference>
<dbReference type="EMBL" id="SNZR01000011">
    <property type="protein sequence ID" value="TDR94681.1"/>
    <property type="molecule type" value="Genomic_DNA"/>
</dbReference>
<sequence length="405" mass="44204">MGSDAAAELGYRITKAGLAGASEEELLRDFCQGALEAGVGISRAILLVDTLHPVHEGHVYHWRDRAPAEITTREYGRTNRGGEAEESWRKSPFYRMLQSGEDLLLIGIDHPDYAENTIVKELKDEGNTQWVILLDRFNEAGTIGELDCLFSAFSTRQPGGFTDDQVAKLRRLAPVLGLAIKAVALGRIAGTLVETYLGRDPGRRVLQGRIERGITDRIEAVLWFSDLRGYTRITGAAPPDQIIPFLNDYADAIISSVEEAGGDVLKLIGDGTLAIFTAPRLADACCAAIRAQTQAFERVRSLNERRNAAELPVTEVYLGLHVGEVFYGNVGSDTRLDFTVVGPAVNEASRIAAMCRSAERTVLASSAFVSAADEDDRLCLVSVGRYALRGIERAQELFTICEAEE</sequence>
<dbReference type="RefSeq" id="WP_133769550.1">
    <property type="nucleotide sequence ID" value="NZ_SNZR01000011.1"/>
</dbReference>
<dbReference type="CDD" id="cd07302">
    <property type="entry name" value="CHD"/>
    <property type="match status" value="1"/>
</dbReference>
<dbReference type="PANTHER" id="PTHR43081">
    <property type="entry name" value="ADENYLATE CYCLASE, TERMINAL-DIFFERENTIATION SPECIFIC-RELATED"/>
    <property type="match status" value="1"/>
</dbReference>
<dbReference type="InterPro" id="IPR001054">
    <property type="entry name" value="A/G_cyclase"/>
</dbReference>
<dbReference type="Proteomes" id="UP000295122">
    <property type="component" value="Unassembled WGS sequence"/>
</dbReference>
<dbReference type="SMART" id="SM00044">
    <property type="entry name" value="CYCc"/>
    <property type="match status" value="1"/>
</dbReference>
<accession>A0A4R7C8I3</accession>
<dbReference type="GO" id="GO:0006171">
    <property type="term" value="P:cAMP biosynthetic process"/>
    <property type="evidence" value="ECO:0007669"/>
    <property type="project" value="TreeGrafter"/>
</dbReference>
<gene>
    <name evidence="2" type="ORF">EV668_1969</name>
</gene>
<protein>
    <submittedName>
        <fullName evidence="2">Adenylate cyclase</fullName>
    </submittedName>
</protein>
<dbReference type="OrthoDB" id="4565346at2"/>